<keyword evidence="9 12" id="KW-0460">Magnesium</keyword>
<evidence type="ECO:0000256" key="1">
    <source>
        <dbReference type="ARBA" id="ARBA00000898"/>
    </source>
</evidence>
<dbReference type="SFLD" id="SFLDS00003">
    <property type="entry name" value="Haloacid_Dehalogenase"/>
    <property type="match status" value="1"/>
</dbReference>
<comment type="caution">
    <text evidence="13">The sequence shown here is derived from an EMBL/GenBank/DDBJ whole genome shotgun (WGS) entry which is preliminary data.</text>
</comment>
<keyword evidence="8 12" id="KW-0378">Hydrolase</keyword>
<dbReference type="SUPFAM" id="SSF56784">
    <property type="entry name" value="HAD-like"/>
    <property type="match status" value="1"/>
</dbReference>
<gene>
    <name evidence="13" type="ORF">ACFOEV_08165</name>
</gene>
<dbReference type="InterPro" id="IPR010023">
    <property type="entry name" value="KdsC_fam"/>
</dbReference>
<dbReference type="Pfam" id="PF08282">
    <property type="entry name" value="Hydrolase_3"/>
    <property type="match status" value="1"/>
</dbReference>
<comment type="cofactor">
    <cofactor evidence="2 12">
        <name>Mg(2+)</name>
        <dbReference type="ChEBI" id="CHEBI:18420"/>
    </cofactor>
</comment>
<keyword evidence="14" id="KW-1185">Reference proteome</keyword>
<evidence type="ECO:0000256" key="12">
    <source>
        <dbReference type="PIRNR" id="PIRNR006118"/>
    </source>
</evidence>
<evidence type="ECO:0000256" key="3">
    <source>
        <dbReference type="ARBA" id="ARBA00005893"/>
    </source>
</evidence>
<evidence type="ECO:0000313" key="13">
    <source>
        <dbReference type="EMBL" id="MFC3283576.1"/>
    </source>
</evidence>
<comment type="function">
    <text evidence="12">Catalyzes the hydrolysis of 3-deoxy-D-manno-octulosonate 8-phosphate (KDO 8-P) to 3-deoxy-D-manno-octulosonate (KDO) and inorganic phosphate.</text>
</comment>
<keyword evidence="7 12" id="KW-0479">Metal-binding</keyword>
<dbReference type="EMBL" id="JBHRUG010000017">
    <property type="protein sequence ID" value="MFC3283576.1"/>
    <property type="molecule type" value="Genomic_DNA"/>
</dbReference>
<dbReference type="PIRSF" id="PIRSF006118">
    <property type="entry name" value="KDO8-P_Ptase"/>
    <property type="match status" value="1"/>
</dbReference>
<dbReference type="Proteomes" id="UP001595579">
    <property type="component" value="Unassembled WGS sequence"/>
</dbReference>
<dbReference type="EC" id="3.1.3.45" evidence="5 12"/>
<dbReference type="SFLD" id="SFLDG01136">
    <property type="entry name" value="C1.6:_Phosphoserine_Phosphatas"/>
    <property type="match status" value="1"/>
</dbReference>
<organism evidence="13 14">
    <name type="scientific">Litchfieldella rifensis</name>
    <dbReference type="NCBI Taxonomy" id="762643"/>
    <lineage>
        <taxon>Bacteria</taxon>
        <taxon>Pseudomonadati</taxon>
        <taxon>Pseudomonadota</taxon>
        <taxon>Gammaproteobacteria</taxon>
        <taxon>Oceanospirillales</taxon>
        <taxon>Halomonadaceae</taxon>
        <taxon>Litchfieldella</taxon>
    </lineage>
</organism>
<accession>A0ABV7LN11</accession>
<evidence type="ECO:0000256" key="6">
    <source>
        <dbReference type="ARBA" id="ARBA00020092"/>
    </source>
</evidence>
<dbReference type="PANTHER" id="PTHR21485">
    <property type="entry name" value="HAD SUPERFAMILY MEMBERS CMAS AND KDSC"/>
    <property type="match status" value="1"/>
</dbReference>
<proteinExistence type="inferred from homology"/>
<evidence type="ECO:0000256" key="8">
    <source>
        <dbReference type="ARBA" id="ARBA00022801"/>
    </source>
</evidence>
<dbReference type="Gene3D" id="3.40.50.1000">
    <property type="entry name" value="HAD superfamily/HAD-like"/>
    <property type="match status" value="1"/>
</dbReference>
<evidence type="ECO:0000313" key="14">
    <source>
        <dbReference type="Proteomes" id="UP001595579"/>
    </source>
</evidence>
<keyword evidence="10 12" id="KW-0448">Lipopolysaccharide biosynthesis</keyword>
<protein>
    <recommendedName>
        <fullName evidence="6 12">3-deoxy-D-manno-octulosonate 8-phosphate phosphatase KdsC</fullName>
        <ecNumber evidence="5 12">3.1.3.45</ecNumber>
    </recommendedName>
    <alternativeName>
        <fullName evidence="11 12">KDO 8-P phosphatase</fullName>
    </alternativeName>
</protein>
<reference evidence="14" key="1">
    <citation type="journal article" date="2019" name="Int. J. Syst. Evol. Microbiol.">
        <title>The Global Catalogue of Microorganisms (GCM) 10K type strain sequencing project: providing services to taxonomists for standard genome sequencing and annotation.</title>
        <authorList>
            <consortium name="The Broad Institute Genomics Platform"/>
            <consortium name="The Broad Institute Genome Sequencing Center for Infectious Disease"/>
            <person name="Wu L."/>
            <person name="Ma J."/>
        </authorList>
    </citation>
    <scope>NUCLEOTIDE SEQUENCE [LARGE SCALE GENOMIC DNA]</scope>
    <source>
        <strain evidence="14">CECT 7698</strain>
    </source>
</reference>
<name>A0ABV7LN11_9GAMM</name>
<dbReference type="PANTHER" id="PTHR21485:SF6">
    <property type="entry name" value="N-ACYLNEURAMINATE CYTIDYLYLTRANSFERASE-RELATED"/>
    <property type="match status" value="1"/>
</dbReference>
<evidence type="ECO:0000256" key="2">
    <source>
        <dbReference type="ARBA" id="ARBA00001946"/>
    </source>
</evidence>
<sequence>MTLDSPLIDPRLVDRARQIRLLALDVDGVLSDGRLYFQADGVEIKAFHTQDGHGLKLLRQAGLEVALITGRDSPMVSRRAADLGINHVHQGSDDKLDVLRQLCARLDLQFEQVAYCGDDLPDLAAIKRAGLGISVPNAPAYIRAHADWTTERQGGHGAVREICDALLEAQGYWGAVVDTYLHGKR</sequence>
<dbReference type="NCBIfam" id="TIGR01670">
    <property type="entry name" value="KdsC-phosphatas"/>
    <property type="match status" value="1"/>
</dbReference>
<dbReference type="InterPro" id="IPR036412">
    <property type="entry name" value="HAD-like_sf"/>
</dbReference>
<dbReference type="InterPro" id="IPR023214">
    <property type="entry name" value="HAD_sf"/>
</dbReference>
<dbReference type="CDD" id="cd01630">
    <property type="entry name" value="HAD_KDO-like"/>
    <property type="match status" value="1"/>
</dbReference>
<evidence type="ECO:0000256" key="9">
    <source>
        <dbReference type="ARBA" id="ARBA00022842"/>
    </source>
</evidence>
<comment type="subunit">
    <text evidence="4 12">Homotetramer.</text>
</comment>
<evidence type="ECO:0000256" key="10">
    <source>
        <dbReference type="ARBA" id="ARBA00022985"/>
    </source>
</evidence>
<comment type="catalytic activity">
    <reaction evidence="1 12">
        <text>3-deoxy-alpha-D-manno-2-octulosonate-8-phosphate + H2O = 3-deoxy-alpha-D-manno-oct-2-ulosonate + phosphate</text>
        <dbReference type="Rhea" id="RHEA:11500"/>
        <dbReference type="ChEBI" id="CHEBI:15377"/>
        <dbReference type="ChEBI" id="CHEBI:43474"/>
        <dbReference type="ChEBI" id="CHEBI:85985"/>
        <dbReference type="ChEBI" id="CHEBI:85986"/>
        <dbReference type="EC" id="3.1.3.45"/>
    </reaction>
</comment>
<evidence type="ECO:0000256" key="11">
    <source>
        <dbReference type="ARBA" id="ARBA00031051"/>
    </source>
</evidence>
<evidence type="ECO:0000256" key="4">
    <source>
        <dbReference type="ARBA" id="ARBA00011881"/>
    </source>
</evidence>
<dbReference type="InterPro" id="IPR050793">
    <property type="entry name" value="CMP-NeuNAc_synthase"/>
</dbReference>
<comment type="similarity">
    <text evidence="3 12">Belongs to the KdsC family.</text>
</comment>
<dbReference type="SFLD" id="SFLDG01138">
    <property type="entry name" value="C1.6.2:_Deoxy-d-mannose-octulo"/>
    <property type="match status" value="1"/>
</dbReference>
<evidence type="ECO:0000256" key="5">
    <source>
        <dbReference type="ARBA" id="ARBA00013066"/>
    </source>
</evidence>
<dbReference type="RefSeq" id="WP_386772700.1">
    <property type="nucleotide sequence ID" value="NZ_JBHRUG010000017.1"/>
</dbReference>
<evidence type="ECO:0000256" key="7">
    <source>
        <dbReference type="ARBA" id="ARBA00022723"/>
    </source>
</evidence>